<evidence type="ECO:0000259" key="13">
    <source>
        <dbReference type="Pfam" id="PF26253"/>
    </source>
</evidence>
<dbReference type="InterPro" id="IPR007855">
    <property type="entry name" value="RDRP"/>
</dbReference>
<keyword evidence="5 9" id="KW-0694">RNA-binding</keyword>
<reference evidence="14 15" key="1">
    <citation type="submission" date="2018-06" db="EMBL/GenBank/DDBJ databases">
        <title>The Genome of Cuscuta australis (Dodder) Provides Insight into the Evolution of Plant Parasitism.</title>
        <authorList>
            <person name="Liu H."/>
        </authorList>
    </citation>
    <scope>NUCLEOTIDE SEQUENCE [LARGE SCALE GENOMIC DNA]</scope>
    <source>
        <strain evidence="15">cv. Yunnan</strain>
        <tissue evidence="14">Vines</tissue>
    </source>
</reference>
<keyword evidence="3 9" id="KW-0808">Transferase</keyword>
<comment type="function">
    <text evidence="8 9">Probably involved in the RNA silencing pathway and required for the generation of small interfering RNAs (siRNAs).</text>
</comment>
<dbReference type="InterPro" id="IPR058752">
    <property type="entry name" value="RDRP_C_head"/>
</dbReference>
<dbReference type="Pfam" id="PF26252">
    <property type="entry name" value="RdRP_helical"/>
    <property type="match status" value="1"/>
</dbReference>
<dbReference type="Proteomes" id="UP000249390">
    <property type="component" value="Unassembled WGS sequence"/>
</dbReference>
<accession>A0A328DJK0</accession>
<feature type="domain" description="RDRP helical" evidence="12">
    <location>
        <begin position="197"/>
        <end position="263"/>
    </location>
</feature>
<dbReference type="GO" id="GO:0031380">
    <property type="term" value="C:nuclear RNA-directed RNA polymerase complex"/>
    <property type="evidence" value="ECO:0007669"/>
    <property type="project" value="TreeGrafter"/>
</dbReference>
<evidence type="ECO:0000256" key="7">
    <source>
        <dbReference type="ARBA" id="ARBA00048744"/>
    </source>
</evidence>
<dbReference type="Pfam" id="PF26249">
    <property type="entry name" value="4HB_RdRP3_N"/>
    <property type="match status" value="1"/>
</dbReference>
<dbReference type="EC" id="2.7.7.48" evidence="9"/>
<evidence type="ECO:0000313" key="15">
    <source>
        <dbReference type="Proteomes" id="UP000249390"/>
    </source>
</evidence>
<feature type="domain" description="RDRP C-terminal head" evidence="13">
    <location>
        <begin position="957"/>
        <end position="1030"/>
    </location>
</feature>
<dbReference type="GO" id="GO:0003723">
    <property type="term" value="F:RNA binding"/>
    <property type="evidence" value="ECO:0007669"/>
    <property type="project" value="UniProtKB-KW"/>
</dbReference>
<dbReference type="AlphaFoldDB" id="A0A328DJK0"/>
<dbReference type="PANTHER" id="PTHR23079">
    <property type="entry name" value="RNA-DEPENDENT RNA POLYMERASE"/>
    <property type="match status" value="1"/>
</dbReference>
<comment type="catalytic activity">
    <reaction evidence="7 9">
        <text>RNA(n) + a ribonucleoside 5'-triphosphate = RNA(n+1) + diphosphate</text>
        <dbReference type="Rhea" id="RHEA:21248"/>
        <dbReference type="Rhea" id="RHEA-COMP:14527"/>
        <dbReference type="Rhea" id="RHEA-COMP:17342"/>
        <dbReference type="ChEBI" id="CHEBI:33019"/>
        <dbReference type="ChEBI" id="CHEBI:61557"/>
        <dbReference type="ChEBI" id="CHEBI:140395"/>
        <dbReference type="EC" id="2.7.7.48"/>
    </reaction>
</comment>
<comment type="caution">
    <text evidence="14">The sequence shown here is derived from an EMBL/GenBank/DDBJ whole genome shotgun (WGS) entry which is preliminary data.</text>
</comment>
<name>A0A328DJK0_9ASTE</name>
<evidence type="ECO:0000256" key="8">
    <source>
        <dbReference type="ARBA" id="ARBA00093763"/>
    </source>
</evidence>
<dbReference type="GO" id="GO:0030422">
    <property type="term" value="P:siRNA processing"/>
    <property type="evidence" value="ECO:0007669"/>
    <property type="project" value="TreeGrafter"/>
</dbReference>
<dbReference type="PANTHER" id="PTHR23079:SF52">
    <property type="entry name" value="RNA-DEPENDENT RNA POLYMERASE"/>
    <property type="match status" value="1"/>
</dbReference>
<dbReference type="Pfam" id="PF05183">
    <property type="entry name" value="RdRP"/>
    <property type="match status" value="1"/>
</dbReference>
<comment type="similarity">
    <text evidence="1 9">Belongs to the RdRP family.</text>
</comment>
<sequence length="1049" mass="119170">MNFVEMDADPFAEELLLPQSVLEIVESPLPPAVEALLQKICSDQSQKPPDLSVRRRLAAVGEAAATEILRRIAGRSIKRTLSGFIIYMLDRYPDCLCEEFRSPVVPAPVKSVDERSPKKCVEFRSPISTPMKLEDSKTPISTAGNKRQGSLLRYYAPDTPGSSEGPSRRKAMRPLSFCGFNESVNGVVISEQLRLLSQLEFRKLFLILSYIGRKKLEDVISPVAAMDILKLKNQPMTQFESYMWNAYGHESFVGSERPKYLDWDSGRTYMYYCDVDQRGQCTFKGPLLDTTRTHLQRALGDENVLCVKFASENECCAKIVADEGILVGVRRYRFFVYKEDKEKRKKSLEETKKTPACLKCYFVRFDSIGPHNDMSYTFSTKKINEARSHFMHVHTTASMSKYIARFSLILSKTIKFPVNLAEVNVQDIEDIPCRDENGCVVLDEDGEPRIHTDGTGFISEDLALRCPKEFCSARLIRDGNFEQFHDFTELDDRNLQGTSSWNREAPLLMQVRLFNNGRAVKGTLLINKQIGPGKIQVRPSMIKVEKDPRLLATSTFNSLEIVAISHKPRRSYLSKYLIALLSYGGVPEEYFLSIMEGALEETKTIYTNRRAALKAAVKYGEMDYEFTTAKIISSGVPLNEPYVHSCLSRLANMEKDQIRRGKLPIANSYYLMGTADPTGMLNSDEVCIILENGHVTGKVLVYKSPGLHFGDIHIMTARYVQELDHIVGNAKYAIFFSTKGPRSIANEIASSDFDGDMYWVSMNPQLLNYYKASEPWSPFYVMPKAVGRRPSEFTPNELEYELLRTFLEGKKSGNNMALAADSWLACMDRFLTLGNSFTQEKVDLRRKMLHLIDLYYEALDASKTGKKVNIPPELKPEKYPHYMERIPSYDSTSVLGKLYNYRESSKAEESTRIEIGKLPCFDVEVPDACLVLWGERYHKHYLPEMTEAMGCGPCGSEVRNGAANDVIKKYKQLLYDASDFEDSARKIDEIFNEALAIYNVCYDYAKRFNDVKKCSFAWRVAGSALCKYHALEQKGRPFLILPSILQDIL</sequence>
<evidence type="ECO:0000256" key="4">
    <source>
        <dbReference type="ARBA" id="ARBA00022695"/>
    </source>
</evidence>
<gene>
    <name evidence="14" type="ORF">DM860_009548</name>
</gene>
<evidence type="ECO:0000313" key="14">
    <source>
        <dbReference type="EMBL" id="RAL45684.1"/>
    </source>
</evidence>
<evidence type="ECO:0000256" key="9">
    <source>
        <dbReference type="RuleBase" id="RU363098"/>
    </source>
</evidence>
<evidence type="ECO:0000256" key="3">
    <source>
        <dbReference type="ARBA" id="ARBA00022679"/>
    </source>
</evidence>
<dbReference type="InterPro" id="IPR058751">
    <property type="entry name" value="RDRP_helical"/>
</dbReference>
<keyword evidence="15" id="KW-1185">Reference proteome</keyword>
<dbReference type="EMBL" id="NQVE01000129">
    <property type="protein sequence ID" value="RAL45684.1"/>
    <property type="molecule type" value="Genomic_DNA"/>
</dbReference>
<feature type="domain" description="RDRP core" evidence="10">
    <location>
        <begin position="281"/>
        <end position="900"/>
    </location>
</feature>
<keyword evidence="2 9" id="KW-0696">RNA-directed RNA polymerase</keyword>
<evidence type="ECO:0000259" key="11">
    <source>
        <dbReference type="Pfam" id="PF26249"/>
    </source>
</evidence>
<evidence type="ECO:0000259" key="12">
    <source>
        <dbReference type="Pfam" id="PF26252"/>
    </source>
</evidence>
<evidence type="ECO:0000256" key="1">
    <source>
        <dbReference type="ARBA" id="ARBA00005762"/>
    </source>
</evidence>
<dbReference type="GO" id="GO:0003968">
    <property type="term" value="F:RNA-directed RNA polymerase activity"/>
    <property type="evidence" value="ECO:0007669"/>
    <property type="project" value="UniProtKB-KW"/>
</dbReference>
<evidence type="ECO:0000256" key="5">
    <source>
        <dbReference type="ARBA" id="ARBA00022884"/>
    </source>
</evidence>
<keyword evidence="4 9" id="KW-0548">Nucleotidyltransferase</keyword>
<protein>
    <recommendedName>
        <fullName evidence="9">RNA-dependent RNA polymerase</fullName>
        <ecNumber evidence="9">2.7.7.48</ecNumber>
    </recommendedName>
</protein>
<evidence type="ECO:0000259" key="10">
    <source>
        <dbReference type="Pfam" id="PF05183"/>
    </source>
</evidence>
<proteinExistence type="inferred from homology"/>
<dbReference type="InterPro" id="IPR058697">
    <property type="entry name" value="RDRP3-5_N"/>
</dbReference>
<evidence type="ECO:0000256" key="2">
    <source>
        <dbReference type="ARBA" id="ARBA00022484"/>
    </source>
</evidence>
<feature type="domain" description="RDRP3-5 N-terminal" evidence="11">
    <location>
        <begin position="28"/>
        <end position="91"/>
    </location>
</feature>
<dbReference type="InterPro" id="IPR057596">
    <property type="entry name" value="RDRP_core"/>
</dbReference>
<organism evidence="14 15">
    <name type="scientific">Cuscuta australis</name>
    <dbReference type="NCBI Taxonomy" id="267555"/>
    <lineage>
        <taxon>Eukaryota</taxon>
        <taxon>Viridiplantae</taxon>
        <taxon>Streptophyta</taxon>
        <taxon>Embryophyta</taxon>
        <taxon>Tracheophyta</taxon>
        <taxon>Spermatophyta</taxon>
        <taxon>Magnoliopsida</taxon>
        <taxon>eudicotyledons</taxon>
        <taxon>Gunneridae</taxon>
        <taxon>Pentapetalae</taxon>
        <taxon>asterids</taxon>
        <taxon>lamiids</taxon>
        <taxon>Solanales</taxon>
        <taxon>Convolvulaceae</taxon>
        <taxon>Cuscuteae</taxon>
        <taxon>Cuscuta</taxon>
        <taxon>Cuscuta subgen. Grammica</taxon>
        <taxon>Cuscuta sect. Cleistogrammica</taxon>
    </lineage>
</organism>
<evidence type="ECO:0000256" key="6">
    <source>
        <dbReference type="ARBA" id="ARBA00023158"/>
    </source>
</evidence>
<keyword evidence="6 9" id="KW-0943">RNA-mediated gene silencing</keyword>
<dbReference type="Pfam" id="PF26253">
    <property type="entry name" value="RdRP_head"/>
    <property type="match status" value="1"/>
</dbReference>